<evidence type="ECO:0008006" key="3">
    <source>
        <dbReference type="Google" id="ProtNLM"/>
    </source>
</evidence>
<dbReference type="EMBL" id="NRRL01000051">
    <property type="protein sequence ID" value="MBK1669509.1"/>
    <property type="molecule type" value="Genomic_DNA"/>
</dbReference>
<comment type="caution">
    <text evidence="1">The sequence shown here is derived from an EMBL/GenBank/DDBJ whole genome shotgun (WGS) entry which is preliminary data.</text>
</comment>
<proteinExistence type="predicted"/>
<evidence type="ECO:0000313" key="2">
    <source>
        <dbReference type="Proteomes" id="UP001296873"/>
    </source>
</evidence>
<accession>A0ABS1DH13</accession>
<evidence type="ECO:0000313" key="1">
    <source>
        <dbReference type="EMBL" id="MBK1669509.1"/>
    </source>
</evidence>
<dbReference type="Proteomes" id="UP001296873">
    <property type="component" value="Unassembled WGS sequence"/>
</dbReference>
<sequence>MGQIHDLIEQEGRETAKLLYDPSVVDAAISMMTAEQERMGVTYSGFALTGLPHTRLPTDQTTGHETTWCKTGHGVKLMIMPGPSTDAQGTTTMMGVPFGPIARLILIYLQSEALRTGSREVELGSSMYAWLNKMNISRGGKTYKSVKEQARRIASCHVTFTWYDGQKSVSDKSGFVQRGLLFDEAYDPRQPRLWDDTVVLGEMFFDELTRHPVPLSEEALSHLTNKSMAIDAYIWLAYRLHALSKPVNVSWKALQQQFGQGYARLQDFRRKFEPAVKMATAVYLDANIELTDYGMRLYPSRPPIAKRQVLVQKTS</sequence>
<keyword evidence="2" id="KW-1185">Reference proteome</keyword>
<dbReference type="Pfam" id="PF04796">
    <property type="entry name" value="RepA_C"/>
    <property type="match status" value="1"/>
</dbReference>
<gene>
    <name evidence="1" type="ORF">CKO28_15830</name>
</gene>
<organism evidence="1 2">
    <name type="scientific">Rhodovibrio sodomensis</name>
    <dbReference type="NCBI Taxonomy" id="1088"/>
    <lineage>
        <taxon>Bacteria</taxon>
        <taxon>Pseudomonadati</taxon>
        <taxon>Pseudomonadota</taxon>
        <taxon>Alphaproteobacteria</taxon>
        <taxon>Rhodospirillales</taxon>
        <taxon>Rhodovibrionaceae</taxon>
        <taxon>Rhodovibrio</taxon>
    </lineage>
</organism>
<name>A0ABS1DH13_9PROT</name>
<dbReference type="InterPro" id="IPR006881">
    <property type="entry name" value="RepA_C"/>
</dbReference>
<reference evidence="1 2" key="1">
    <citation type="journal article" date="2020" name="Microorganisms">
        <title>Osmotic Adaptation and Compatible Solute Biosynthesis of Phototrophic Bacteria as Revealed from Genome Analyses.</title>
        <authorList>
            <person name="Imhoff J.F."/>
            <person name="Rahn T."/>
            <person name="Kunzel S."/>
            <person name="Keller A."/>
            <person name="Neulinger S.C."/>
        </authorList>
    </citation>
    <scope>NUCLEOTIDE SEQUENCE [LARGE SCALE GENOMIC DNA]</scope>
    <source>
        <strain evidence="1 2">DSM 9895</strain>
    </source>
</reference>
<dbReference type="RefSeq" id="WP_200341843.1">
    <property type="nucleotide sequence ID" value="NZ_NRRL01000051.1"/>
</dbReference>
<protein>
    <recommendedName>
        <fullName evidence="3">Pirin</fullName>
    </recommendedName>
</protein>